<name>X7YRU3_MYCKA</name>
<evidence type="ECO:0000313" key="2">
    <source>
        <dbReference type="Proteomes" id="UP000020561"/>
    </source>
</evidence>
<evidence type="ECO:0000313" key="1">
    <source>
        <dbReference type="EMBL" id="EUA09218.1"/>
    </source>
</evidence>
<sequence length="38" mass="4359">MVAIRDYAELTTRRCGYDIPLDIIWHGGEPDAVTSYLF</sequence>
<accession>X7YRU3</accession>
<reference evidence="1 2" key="1">
    <citation type="submission" date="2013-12" db="EMBL/GenBank/DDBJ databases">
        <authorList>
            <person name="Brown-Elliot B."/>
            <person name="Wallace R."/>
            <person name="Lenaerts A."/>
            <person name="Ordway D."/>
            <person name="DeGroote M.A."/>
            <person name="Parker T."/>
            <person name="Sizemore C."/>
            <person name="Tallon L.J."/>
            <person name="Sadzewicz L.K."/>
            <person name="Sengamalay N."/>
            <person name="Fraser C.M."/>
            <person name="Hine E."/>
            <person name="Shefchek K.A."/>
            <person name="Das S.P."/>
            <person name="Tettelin H."/>
        </authorList>
    </citation>
    <scope>NUCLEOTIDE SEQUENCE [LARGE SCALE GENOMIC DNA]</scope>
    <source>
        <strain evidence="1 2">662</strain>
    </source>
</reference>
<comment type="caution">
    <text evidence="1">The sequence shown here is derived from an EMBL/GenBank/DDBJ whole genome shotgun (WGS) entry which is preliminary data.</text>
</comment>
<dbReference type="EMBL" id="JAOA01000014">
    <property type="protein sequence ID" value="EUA09218.1"/>
    <property type="molecule type" value="Genomic_DNA"/>
</dbReference>
<proteinExistence type="predicted"/>
<organism evidence="1 2">
    <name type="scientific">Mycobacterium kansasii 662</name>
    <dbReference type="NCBI Taxonomy" id="1299326"/>
    <lineage>
        <taxon>Bacteria</taxon>
        <taxon>Bacillati</taxon>
        <taxon>Actinomycetota</taxon>
        <taxon>Actinomycetes</taxon>
        <taxon>Mycobacteriales</taxon>
        <taxon>Mycobacteriaceae</taxon>
        <taxon>Mycobacterium</taxon>
    </lineage>
</organism>
<dbReference type="AlphaFoldDB" id="X7YRU3"/>
<protein>
    <submittedName>
        <fullName evidence="1">Uncharacterized protein</fullName>
    </submittedName>
</protein>
<gene>
    <name evidence="1" type="ORF">I545_6167</name>
</gene>
<dbReference type="PATRIC" id="fig|1299326.3.peg.5933"/>
<dbReference type="Proteomes" id="UP000020561">
    <property type="component" value="Unassembled WGS sequence"/>
</dbReference>